<sequence>MTTRAYACCHRKTWRFVRRQTTLANQKTSDLTDDQRVQQFGKAWSSEFGSIRETYKSLKHPVVLCHGLLGFDTLYIGRNDTYHIPPLAVVHYWRGIKEALEHNGNTVFVPRVPRTATVEARARILSDQIKERFKDQPVNLIGHSMGGLDCRHLISSIREVNVLSLSTVATPHRGSPFADYCIDMIGGKVRLPRIYRVFEKLNMDIRAFEQLTTDYANKEFNIKNPDDPKVKYFSYGSYFQPNIFSAFRLPWKVIHDKEGPNDGLVSVYSSRWGEYQGTINDANHLDIINFTNRVEYYFMSLVQQEPNFNAVALYLGITHMLAKQGL</sequence>
<dbReference type="AlphaFoldDB" id="A0A1Y2FAJ8"/>
<dbReference type="Gene3D" id="3.40.50.1820">
    <property type="entry name" value="alpha/beta hydrolase"/>
    <property type="match status" value="1"/>
</dbReference>
<dbReference type="Pfam" id="PF00561">
    <property type="entry name" value="Abhydrolase_1"/>
    <property type="match status" value="1"/>
</dbReference>
<proteinExistence type="predicted"/>
<keyword evidence="3" id="KW-1185">Reference proteome</keyword>
<dbReference type="OMA" id="WGDYKGT"/>
<dbReference type="OrthoDB" id="5592486at2759"/>
<feature type="domain" description="AB hydrolase-1" evidence="1">
    <location>
        <begin position="61"/>
        <end position="170"/>
    </location>
</feature>
<dbReference type="InterPro" id="IPR029058">
    <property type="entry name" value="AB_hydrolase_fold"/>
</dbReference>
<accession>A0A1Y2FAJ8</accession>
<evidence type="ECO:0000313" key="3">
    <source>
        <dbReference type="Proteomes" id="UP000193685"/>
    </source>
</evidence>
<dbReference type="STRING" id="56484.A0A1Y2FAJ8"/>
<dbReference type="GeneID" id="63786160"/>
<dbReference type="RefSeq" id="XP_040724583.1">
    <property type="nucleotide sequence ID" value="XM_040869561.1"/>
</dbReference>
<gene>
    <name evidence="2" type="ORF">BCR37DRAFT_380821</name>
</gene>
<evidence type="ECO:0000313" key="2">
    <source>
        <dbReference type="EMBL" id="ORY80938.1"/>
    </source>
</evidence>
<evidence type="ECO:0000259" key="1">
    <source>
        <dbReference type="Pfam" id="PF00561"/>
    </source>
</evidence>
<dbReference type="Proteomes" id="UP000193685">
    <property type="component" value="Unassembled WGS sequence"/>
</dbReference>
<protein>
    <submittedName>
        <fullName evidence="2">Triacylglycerol lipase</fullName>
    </submittedName>
</protein>
<dbReference type="SUPFAM" id="SSF53474">
    <property type="entry name" value="alpha/beta-Hydrolases"/>
    <property type="match status" value="1"/>
</dbReference>
<name>A0A1Y2FAJ8_PROLT</name>
<dbReference type="PANTHER" id="PTHR11440">
    <property type="entry name" value="LECITHIN-CHOLESTEROL ACYLTRANSFERASE-RELATED"/>
    <property type="match status" value="1"/>
</dbReference>
<dbReference type="InterPro" id="IPR000073">
    <property type="entry name" value="AB_hydrolase_1"/>
</dbReference>
<reference evidence="2 3" key="1">
    <citation type="submission" date="2016-07" db="EMBL/GenBank/DDBJ databases">
        <title>Pervasive Adenine N6-methylation of Active Genes in Fungi.</title>
        <authorList>
            <consortium name="DOE Joint Genome Institute"/>
            <person name="Mondo S.J."/>
            <person name="Dannebaum R.O."/>
            <person name="Kuo R.C."/>
            <person name="Labutti K."/>
            <person name="Haridas S."/>
            <person name="Kuo A."/>
            <person name="Salamov A."/>
            <person name="Ahrendt S.R."/>
            <person name="Lipzen A."/>
            <person name="Sullivan W."/>
            <person name="Andreopoulos W.B."/>
            <person name="Clum A."/>
            <person name="Lindquist E."/>
            <person name="Daum C."/>
            <person name="Ramamoorthy G.K."/>
            <person name="Gryganskyi A."/>
            <person name="Culley D."/>
            <person name="Magnuson J.K."/>
            <person name="James T.Y."/>
            <person name="O'Malley M.A."/>
            <person name="Stajich J.E."/>
            <person name="Spatafora J.W."/>
            <person name="Visel A."/>
            <person name="Grigoriev I.V."/>
        </authorList>
    </citation>
    <scope>NUCLEOTIDE SEQUENCE [LARGE SCALE GENOMIC DNA]</scope>
    <source>
        <strain evidence="2 3">12-1054</strain>
    </source>
</reference>
<dbReference type="EMBL" id="MCFI01000012">
    <property type="protein sequence ID" value="ORY80938.1"/>
    <property type="molecule type" value="Genomic_DNA"/>
</dbReference>
<comment type="caution">
    <text evidence="2">The sequence shown here is derived from an EMBL/GenBank/DDBJ whole genome shotgun (WGS) entry which is preliminary data.</text>
</comment>
<organism evidence="2 3">
    <name type="scientific">Protomyces lactucae-debilis</name>
    <dbReference type="NCBI Taxonomy" id="2754530"/>
    <lineage>
        <taxon>Eukaryota</taxon>
        <taxon>Fungi</taxon>
        <taxon>Dikarya</taxon>
        <taxon>Ascomycota</taxon>
        <taxon>Taphrinomycotina</taxon>
        <taxon>Taphrinomycetes</taxon>
        <taxon>Taphrinales</taxon>
        <taxon>Protomycetaceae</taxon>
        <taxon>Protomyces</taxon>
    </lineage>
</organism>